<evidence type="ECO:0000313" key="2">
    <source>
        <dbReference type="Proteomes" id="UP000294847"/>
    </source>
</evidence>
<accession>A0A4P7NC19</accession>
<dbReference type="Proteomes" id="UP000294847">
    <property type="component" value="Chromosome 3"/>
</dbReference>
<proteinExistence type="predicted"/>
<name>A0A4P7NC19_PYROR</name>
<evidence type="ECO:0000313" key="1">
    <source>
        <dbReference type="EMBL" id="QBZ57914.1"/>
    </source>
</evidence>
<dbReference type="AlphaFoldDB" id="A0A4P7NC19"/>
<dbReference type="EMBL" id="CP034206">
    <property type="protein sequence ID" value="QBZ57914.1"/>
    <property type="molecule type" value="Genomic_DNA"/>
</dbReference>
<protein>
    <submittedName>
        <fullName evidence="1">Uncharacterized protein</fullName>
    </submittedName>
</protein>
<reference evidence="1 2" key="1">
    <citation type="journal article" date="2019" name="Mol. Biol. Evol.">
        <title>Blast fungal genomes show frequent chromosomal changes, gene gains and losses, and effector gene turnover.</title>
        <authorList>
            <person name="Gomez Luciano L.B."/>
            <person name="Jason Tsai I."/>
            <person name="Chuma I."/>
            <person name="Tosa Y."/>
            <person name="Chen Y.H."/>
            <person name="Li J.Y."/>
            <person name="Li M.Y."/>
            <person name="Jade Lu M.Y."/>
            <person name="Nakayashiki H."/>
            <person name="Li W.H."/>
        </authorList>
    </citation>
    <scope>NUCLEOTIDE SEQUENCE [LARGE SCALE GENOMIC DNA]</scope>
    <source>
        <strain evidence="1">MZ5-1-6</strain>
    </source>
</reference>
<sequence>MPANYSASPLCPSLPNTRKAVAVERPHFHHGRASHNLRVDMRHPCRLWQTCAQLSDMCSRWLMLVFVGHSNLFDAGHEWHIHRTVPPSNTSILRENWNSTLYVQIRLPHGLGLPS</sequence>
<organism evidence="1 2">
    <name type="scientific">Pyricularia oryzae</name>
    <name type="common">Rice blast fungus</name>
    <name type="synonym">Magnaporthe oryzae</name>
    <dbReference type="NCBI Taxonomy" id="318829"/>
    <lineage>
        <taxon>Eukaryota</taxon>
        <taxon>Fungi</taxon>
        <taxon>Dikarya</taxon>
        <taxon>Ascomycota</taxon>
        <taxon>Pezizomycotina</taxon>
        <taxon>Sordariomycetes</taxon>
        <taxon>Sordariomycetidae</taxon>
        <taxon>Magnaporthales</taxon>
        <taxon>Pyriculariaceae</taxon>
        <taxon>Pyricularia</taxon>
    </lineage>
</organism>
<gene>
    <name evidence="1" type="ORF">PoMZ_02851</name>
</gene>